<dbReference type="PANTHER" id="PTHR38731:SF3">
    <property type="entry name" value="BLL6125 PROTEIN"/>
    <property type="match status" value="1"/>
</dbReference>
<accession>A0A1T2LB37</accession>
<dbReference type="RefSeq" id="WP_078482071.1">
    <property type="nucleotide sequence ID" value="NZ_MPRL01000001.1"/>
</dbReference>
<dbReference type="Pfam" id="PF04773">
    <property type="entry name" value="FecR"/>
    <property type="match status" value="1"/>
</dbReference>
<evidence type="ECO:0000259" key="3">
    <source>
        <dbReference type="Pfam" id="PF04773"/>
    </source>
</evidence>
<dbReference type="InterPro" id="IPR006860">
    <property type="entry name" value="FecR"/>
</dbReference>
<keyword evidence="5" id="KW-1185">Reference proteome</keyword>
<dbReference type="AlphaFoldDB" id="A0A1T2LB37"/>
<feature type="chain" id="PRO_5013340923" description="FecR protein domain-containing protein" evidence="2">
    <location>
        <begin position="34"/>
        <end position="346"/>
    </location>
</feature>
<feature type="region of interest" description="Disordered" evidence="1">
    <location>
        <begin position="287"/>
        <end position="310"/>
    </location>
</feature>
<feature type="signal peptide" evidence="2">
    <location>
        <begin position="1"/>
        <end position="33"/>
    </location>
</feature>
<evidence type="ECO:0000313" key="4">
    <source>
        <dbReference type="EMBL" id="OOZ42315.1"/>
    </source>
</evidence>
<protein>
    <recommendedName>
        <fullName evidence="3">FecR protein domain-containing protein</fullName>
    </recommendedName>
</protein>
<dbReference type="EMBL" id="MPRL01000001">
    <property type="protein sequence ID" value="OOZ42315.1"/>
    <property type="molecule type" value="Genomic_DNA"/>
</dbReference>
<dbReference type="Proteomes" id="UP000191110">
    <property type="component" value="Unassembled WGS sequence"/>
</dbReference>
<feature type="compositionally biased region" description="Basic residues" evidence="1">
    <location>
        <begin position="295"/>
        <end position="306"/>
    </location>
</feature>
<name>A0A1T2LB37_9GAMM</name>
<dbReference type="PANTHER" id="PTHR38731">
    <property type="entry name" value="LIPL45-RELATED LIPOPROTEIN-RELATED"/>
    <property type="match status" value="1"/>
</dbReference>
<keyword evidence="2" id="KW-0732">Signal</keyword>
<gene>
    <name evidence="4" type="ORF">BOW53_00270</name>
</gene>
<evidence type="ECO:0000313" key="5">
    <source>
        <dbReference type="Proteomes" id="UP000191110"/>
    </source>
</evidence>
<comment type="caution">
    <text evidence="4">The sequence shown here is derived from an EMBL/GenBank/DDBJ whole genome shotgun (WGS) entry which is preliminary data.</text>
</comment>
<evidence type="ECO:0000256" key="2">
    <source>
        <dbReference type="SAM" id="SignalP"/>
    </source>
</evidence>
<proteinExistence type="predicted"/>
<evidence type="ECO:0000256" key="1">
    <source>
        <dbReference type="SAM" id="MobiDB-lite"/>
    </source>
</evidence>
<feature type="domain" description="FecR protein" evidence="3">
    <location>
        <begin position="69"/>
        <end position="169"/>
    </location>
</feature>
<organism evidence="4 5">
    <name type="scientific">Solemya pervernicosa gill symbiont</name>
    <dbReference type="NCBI Taxonomy" id="642797"/>
    <lineage>
        <taxon>Bacteria</taxon>
        <taxon>Pseudomonadati</taxon>
        <taxon>Pseudomonadota</taxon>
        <taxon>Gammaproteobacteria</taxon>
        <taxon>sulfur-oxidizing symbionts</taxon>
    </lineage>
</organism>
<sequence length="346" mass="40170">MNAIDRRWRCTQRQLLLCCALLLLLLPYQTLIAADEVGTVTLSEGAAELIRGTAVYQLEPGVMVEQDDIIETAAGARVQLEMVDQTLLDIGESSTLHLVRYQIGTDQRLEAADVSLLKGWLRFVTGLIQPERTVNYSTPFINLGIKGTQGVISVADGEQDVLLEEGEVEVDLIDQQALHRRAGRLRAGEHFELSRGFTRFHQRLQVRFGSRLPKHYKQKTVRHLKKLKKRKIKAKKLRAAGYNDIKWLLASRPELRKKFIKRFSERLKDPTFRRAVRNNLNKHPEWRDRLIEKRNKQKKQKKKKRINRDSCDGLRRRHLINSEMPLIKRMALMMRTKVCGVRLVWI</sequence>
<reference evidence="4 5" key="1">
    <citation type="submission" date="2016-11" db="EMBL/GenBank/DDBJ databases">
        <title>Mixed transmission modes and dynamic genome evolution in an obligate animal-bacterial symbiosis.</title>
        <authorList>
            <person name="Russell S.L."/>
            <person name="Corbett-Detig R.B."/>
            <person name="Cavanaugh C.M."/>
        </authorList>
    </citation>
    <scope>NUCLEOTIDE SEQUENCE [LARGE SCALE GENOMIC DNA]</scope>
    <source>
        <strain evidence="4">Sveles-Q1</strain>
    </source>
</reference>